<dbReference type="InterPro" id="IPR000792">
    <property type="entry name" value="Tscrpt_reg_LuxR_C"/>
</dbReference>
<dbReference type="EMBL" id="CP013987">
    <property type="protein sequence ID" value="ALZ82960.1"/>
    <property type="molecule type" value="Genomic_DNA"/>
</dbReference>
<dbReference type="Pfam" id="PF00072">
    <property type="entry name" value="Response_reg"/>
    <property type="match status" value="1"/>
</dbReference>
<dbReference type="SUPFAM" id="SSF52172">
    <property type="entry name" value="CheY-like"/>
    <property type="match status" value="1"/>
</dbReference>
<dbReference type="AlphaFoldDB" id="A0A0U4VIA3"/>
<dbReference type="Proteomes" id="UP000064137">
    <property type="component" value="Chromosome"/>
</dbReference>
<dbReference type="InterPro" id="IPR051015">
    <property type="entry name" value="EvgA-like"/>
</dbReference>
<evidence type="ECO:0000256" key="3">
    <source>
        <dbReference type="PROSITE-ProRule" id="PRU00169"/>
    </source>
</evidence>
<dbReference type="Gene3D" id="1.10.10.10">
    <property type="entry name" value="Winged helix-like DNA-binding domain superfamily/Winged helix DNA-binding domain"/>
    <property type="match status" value="1"/>
</dbReference>
<dbReference type="PRINTS" id="PR00038">
    <property type="entry name" value="HTHLUXR"/>
</dbReference>
<dbReference type="RefSeq" id="WP_059313255.1">
    <property type="nucleotide sequence ID" value="NZ_CP013987.1"/>
</dbReference>
<evidence type="ECO:0000259" key="5">
    <source>
        <dbReference type="PROSITE" id="PS50110"/>
    </source>
</evidence>
<feature type="modified residue" description="4-aspartylphosphate" evidence="3">
    <location>
        <position position="55"/>
    </location>
</feature>
<dbReference type="InterPro" id="IPR011006">
    <property type="entry name" value="CheY-like_superfamily"/>
</dbReference>
<feature type="domain" description="HTH luxR-type" evidence="4">
    <location>
        <begin position="140"/>
        <end position="205"/>
    </location>
</feature>
<dbReference type="KEGG" id="por:APT59_01585"/>
<reference evidence="6 7" key="1">
    <citation type="submission" date="2016-01" db="EMBL/GenBank/DDBJ databases">
        <title>Annotation of Pseudomonas oryzihabitans USDA-ARS-USMARC-56511.</title>
        <authorList>
            <person name="Harhay G.P."/>
            <person name="Harhay D.M."/>
            <person name="Smith T.P.L."/>
            <person name="Bono J.L."/>
            <person name="Heaton M.P."/>
            <person name="Clawson M.L."/>
            <person name="Chitko-Mckown C.G."/>
            <person name="Capik S.F."/>
            <person name="DeDonder K.D."/>
            <person name="Apley M.D."/>
            <person name="Lubbers B.V."/>
            <person name="White B.J."/>
            <person name="Larson R.L."/>
        </authorList>
    </citation>
    <scope>NUCLEOTIDE SEQUENCE [LARGE SCALE GENOMIC DNA]</scope>
    <source>
        <strain evidence="6 7">USDA-ARS-USMARC-56511</strain>
    </source>
</reference>
<dbReference type="InterPro" id="IPR001789">
    <property type="entry name" value="Sig_transdc_resp-reg_receiver"/>
</dbReference>
<dbReference type="GO" id="GO:0000160">
    <property type="term" value="P:phosphorelay signal transduction system"/>
    <property type="evidence" value="ECO:0007669"/>
    <property type="project" value="InterPro"/>
</dbReference>
<dbReference type="PANTHER" id="PTHR45566:SF2">
    <property type="entry name" value="NARL SUBFAMILY"/>
    <property type="match status" value="1"/>
</dbReference>
<evidence type="ECO:0000256" key="1">
    <source>
        <dbReference type="ARBA" id="ARBA00022553"/>
    </source>
</evidence>
<dbReference type="InterPro" id="IPR016032">
    <property type="entry name" value="Sig_transdc_resp-reg_C-effctor"/>
</dbReference>
<gene>
    <name evidence="6" type="ORF">APT59_01585</name>
</gene>
<dbReference type="Pfam" id="PF00196">
    <property type="entry name" value="GerE"/>
    <property type="match status" value="1"/>
</dbReference>
<organism evidence="6 7">
    <name type="scientific">Pseudomonas oryzihabitans</name>
    <dbReference type="NCBI Taxonomy" id="47885"/>
    <lineage>
        <taxon>Bacteria</taxon>
        <taxon>Pseudomonadati</taxon>
        <taxon>Pseudomonadota</taxon>
        <taxon>Gammaproteobacteria</taxon>
        <taxon>Pseudomonadales</taxon>
        <taxon>Pseudomonadaceae</taxon>
        <taxon>Pseudomonas</taxon>
    </lineage>
</organism>
<dbReference type="CDD" id="cd17535">
    <property type="entry name" value="REC_NarL-like"/>
    <property type="match status" value="1"/>
</dbReference>
<dbReference type="InterPro" id="IPR058245">
    <property type="entry name" value="NreC/VraR/RcsB-like_REC"/>
</dbReference>
<evidence type="ECO:0000259" key="4">
    <source>
        <dbReference type="PROSITE" id="PS50043"/>
    </source>
</evidence>
<dbReference type="GO" id="GO:0006355">
    <property type="term" value="P:regulation of DNA-templated transcription"/>
    <property type="evidence" value="ECO:0007669"/>
    <property type="project" value="InterPro"/>
</dbReference>
<proteinExistence type="predicted"/>
<evidence type="ECO:0000313" key="7">
    <source>
        <dbReference type="Proteomes" id="UP000064137"/>
    </source>
</evidence>
<dbReference type="PROSITE" id="PS50110">
    <property type="entry name" value="RESPONSE_REGULATORY"/>
    <property type="match status" value="1"/>
</dbReference>
<name>A0A0U4VIA3_9PSED</name>
<dbReference type="PROSITE" id="PS50043">
    <property type="entry name" value="HTH_LUXR_2"/>
    <property type="match status" value="1"/>
</dbReference>
<evidence type="ECO:0000256" key="2">
    <source>
        <dbReference type="ARBA" id="ARBA00023125"/>
    </source>
</evidence>
<dbReference type="SUPFAM" id="SSF46894">
    <property type="entry name" value="C-terminal effector domain of the bipartite response regulators"/>
    <property type="match status" value="1"/>
</dbReference>
<sequence>MQRFIVADDHPLFREGLVRILRQLQPDAQVEQADSLQQVLDLARQGEPPTGLLLDLLYPGQDLSFSLRALRQEFKRSTLIVVSMLEDATVIEHILAAGVDGFIGKALPPAAMAAAIADCLAGQPVVRYATATLAPTALAPDHRVQALTPRQLEVLGLITQGLSNKEIARILTISPFTVRIHVSALLRTLGVGTRAAAAAFGAKAGLGAQRSLS</sequence>
<evidence type="ECO:0000313" key="6">
    <source>
        <dbReference type="EMBL" id="ALZ82960.1"/>
    </source>
</evidence>
<dbReference type="InterPro" id="IPR036388">
    <property type="entry name" value="WH-like_DNA-bd_sf"/>
</dbReference>
<dbReference type="PANTHER" id="PTHR45566">
    <property type="entry name" value="HTH-TYPE TRANSCRIPTIONAL REGULATOR YHJB-RELATED"/>
    <property type="match status" value="1"/>
</dbReference>
<dbReference type="OrthoDB" id="9796655at2"/>
<keyword evidence="1 3" id="KW-0597">Phosphoprotein</keyword>
<dbReference type="CDD" id="cd06170">
    <property type="entry name" value="LuxR_C_like"/>
    <property type="match status" value="1"/>
</dbReference>
<protein>
    <submittedName>
        <fullName evidence="6">Two-component system response regulator</fullName>
    </submittedName>
</protein>
<accession>A0A0U4VIA3</accession>
<keyword evidence="2" id="KW-0238">DNA-binding</keyword>
<feature type="domain" description="Response regulatory" evidence="5">
    <location>
        <begin position="3"/>
        <end position="120"/>
    </location>
</feature>
<dbReference type="Gene3D" id="3.40.50.2300">
    <property type="match status" value="1"/>
</dbReference>
<dbReference type="SMART" id="SM00421">
    <property type="entry name" value="HTH_LUXR"/>
    <property type="match status" value="1"/>
</dbReference>
<dbReference type="SMART" id="SM00448">
    <property type="entry name" value="REC"/>
    <property type="match status" value="1"/>
</dbReference>
<dbReference type="GO" id="GO:0003677">
    <property type="term" value="F:DNA binding"/>
    <property type="evidence" value="ECO:0007669"/>
    <property type="project" value="UniProtKB-KW"/>
</dbReference>